<evidence type="ECO:0000313" key="15">
    <source>
        <dbReference type="Proteomes" id="UP000325211"/>
    </source>
</evidence>
<dbReference type="Proteomes" id="UP000325211">
    <property type="component" value="Chromosome"/>
</dbReference>
<organism evidence="14 15">
    <name type="scientific">Streptomyces venezuelae</name>
    <dbReference type="NCBI Taxonomy" id="54571"/>
    <lineage>
        <taxon>Bacteria</taxon>
        <taxon>Bacillati</taxon>
        <taxon>Actinomycetota</taxon>
        <taxon>Actinomycetes</taxon>
        <taxon>Kitasatosporales</taxon>
        <taxon>Streptomycetaceae</taxon>
        <taxon>Streptomyces</taxon>
    </lineage>
</organism>
<keyword evidence="8 13" id="KW-1133">Transmembrane helix</keyword>
<evidence type="ECO:0000256" key="11">
    <source>
        <dbReference type="ARBA" id="ARBA00023303"/>
    </source>
</evidence>
<evidence type="ECO:0000256" key="7">
    <source>
        <dbReference type="ARBA" id="ARBA00022958"/>
    </source>
</evidence>
<dbReference type="OrthoDB" id="7626281at2"/>
<name>A0A5P2DA77_STRVZ</name>
<keyword evidence="3" id="KW-0813">Transport</keyword>
<dbReference type="RefSeq" id="WP_150210855.1">
    <property type="nucleotide sequence ID" value="NZ_CP029190.1"/>
</dbReference>
<keyword evidence="11" id="KW-0407">Ion channel</keyword>
<evidence type="ECO:0000256" key="8">
    <source>
        <dbReference type="ARBA" id="ARBA00022989"/>
    </source>
</evidence>
<keyword evidence="7" id="KW-0630">Potassium</keyword>
<dbReference type="PANTHER" id="PTHR31462:SF5">
    <property type="entry name" value="ENDOSOMAL_LYSOSOMAL PROTON CHANNEL TMEM175"/>
    <property type="match status" value="1"/>
</dbReference>
<evidence type="ECO:0000256" key="12">
    <source>
        <dbReference type="ARBA" id="ARBA00034430"/>
    </source>
</evidence>
<evidence type="ECO:0000256" key="6">
    <source>
        <dbReference type="ARBA" id="ARBA00022826"/>
    </source>
</evidence>
<feature type="transmembrane region" description="Helical" evidence="13">
    <location>
        <begin position="7"/>
        <end position="25"/>
    </location>
</feature>
<evidence type="ECO:0000256" key="5">
    <source>
        <dbReference type="ARBA" id="ARBA00022692"/>
    </source>
</evidence>
<proteinExistence type="inferred from homology"/>
<dbReference type="AlphaFoldDB" id="A0A5P2DA77"/>
<evidence type="ECO:0000256" key="2">
    <source>
        <dbReference type="ARBA" id="ARBA00006920"/>
    </source>
</evidence>
<evidence type="ECO:0000313" key="14">
    <source>
        <dbReference type="EMBL" id="QES51107.1"/>
    </source>
</evidence>
<evidence type="ECO:0000256" key="1">
    <source>
        <dbReference type="ARBA" id="ARBA00004141"/>
    </source>
</evidence>
<keyword evidence="5 13" id="KW-0812">Transmembrane</keyword>
<feature type="transmembrane region" description="Helical" evidence="13">
    <location>
        <begin position="75"/>
        <end position="95"/>
    </location>
</feature>
<keyword evidence="10 13" id="KW-0472">Membrane</keyword>
<evidence type="ECO:0000256" key="4">
    <source>
        <dbReference type="ARBA" id="ARBA00022538"/>
    </source>
</evidence>
<evidence type="ECO:0000256" key="9">
    <source>
        <dbReference type="ARBA" id="ARBA00023065"/>
    </source>
</evidence>
<keyword evidence="9" id="KW-0406">Ion transport</keyword>
<accession>A0A5P2DA77</accession>
<protein>
    <submittedName>
        <fullName evidence="14">DUF1211 domain-containing protein</fullName>
    </submittedName>
</protein>
<dbReference type="EMBL" id="CP029190">
    <property type="protein sequence ID" value="QES51107.1"/>
    <property type="molecule type" value="Genomic_DNA"/>
</dbReference>
<evidence type="ECO:0000256" key="10">
    <source>
        <dbReference type="ARBA" id="ARBA00023136"/>
    </source>
</evidence>
<dbReference type="GO" id="GO:0016020">
    <property type="term" value="C:membrane"/>
    <property type="evidence" value="ECO:0007669"/>
    <property type="project" value="UniProtKB-SubCell"/>
</dbReference>
<comment type="subcellular location">
    <subcellularLocation>
        <location evidence="1">Membrane</location>
        <topology evidence="1">Multi-pass membrane protein</topology>
    </subcellularLocation>
</comment>
<evidence type="ECO:0000256" key="13">
    <source>
        <dbReference type="SAM" id="Phobius"/>
    </source>
</evidence>
<feature type="transmembrane region" description="Helical" evidence="13">
    <location>
        <begin position="45"/>
        <end position="63"/>
    </location>
</feature>
<evidence type="ECO:0000256" key="3">
    <source>
        <dbReference type="ARBA" id="ARBA00022448"/>
    </source>
</evidence>
<reference evidence="14 15" key="1">
    <citation type="submission" date="2018-05" db="EMBL/GenBank/DDBJ databases">
        <title>Streptomyces venezuelae.</title>
        <authorList>
            <person name="Kim W."/>
            <person name="Lee N."/>
            <person name="Cho B.-K."/>
        </authorList>
    </citation>
    <scope>NUCLEOTIDE SEQUENCE [LARGE SCALE GENOMIC DNA]</scope>
    <source>
        <strain evidence="14 15">ATCC 21782</strain>
    </source>
</reference>
<dbReference type="GO" id="GO:0005267">
    <property type="term" value="F:potassium channel activity"/>
    <property type="evidence" value="ECO:0007669"/>
    <property type="project" value="UniProtKB-KW"/>
</dbReference>
<dbReference type="InterPro" id="IPR010617">
    <property type="entry name" value="TMEM175-like"/>
</dbReference>
<dbReference type="GO" id="GO:0015252">
    <property type="term" value="F:proton channel activity"/>
    <property type="evidence" value="ECO:0007669"/>
    <property type="project" value="InterPro"/>
</dbReference>
<comment type="similarity">
    <text evidence="2">Belongs to the TMEM175 family.</text>
</comment>
<sequence>MEQETNRVEAFSDGVFAIVITILVLEIKVPEEHGSDLWHGLWAQWPHYAAYVVSFLVVGVMWVNHHTIFGHLRRVDRPLLFLNLLVLMVVSVIPWTTSVLAEHLKDDEAAKVAAILYSAWTVVYALAFSAFWWYVTRVGHLFHEHVDKDGARATRMRFGLGAIAYPITVVLSFISAPLALVAHFFIAIYYAANQIPIPLVVEDERLESASDLRK</sequence>
<gene>
    <name evidence="14" type="ORF">DEJ50_27985</name>
</gene>
<keyword evidence="6" id="KW-0631">Potassium channel</keyword>
<dbReference type="Pfam" id="PF06736">
    <property type="entry name" value="TMEM175"/>
    <property type="match status" value="1"/>
</dbReference>
<feature type="transmembrane region" description="Helical" evidence="13">
    <location>
        <begin position="115"/>
        <end position="135"/>
    </location>
</feature>
<comment type="catalytic activity">
    <reaction evidence="12">
        <text>K(+)(in) = K(+)(out)</text>
        <dbReference type="Rhea" id="RHEA:29463"/>
        <dbReference type="ChEBI" id="CHEBI:29103"/>
    </reaction>
</comment>
<feature type="transmembrane region" description="Helical" evidence="13">
    <location>
        <begin position="162"/>
        <end position="192"/>
    </location>
</feature>
<dbReference type="PANTHER" id="PTHR31462">
    <property type="entry name" value="ENDOSOMAL/LYSOSOMAL POTASSIUM CHANNEL TMEM175"/>
    <property type="match status" value="1"/>
</dbReference>
<keyword evidence="4" id="KW-0633">Potassium transport</keyword>